<comment type="caution">
    <text evidence="2">The sequence shown here is derived from an EMBL/GenBank/DDBJ whole genome shotgun (WGS) entry which is preliminary data.</text>
</comment>
<feature type="transmembrane region" description="Helical" evidence="1">
    <location>
        <begin position="61"/>
        <end position="82"/>
    </location>
</feature>
<dbReference type="EMBL" id="JBHSKX010000002">
    <property type="protein sequence ID" value="MFC5367422.1"/>
    <property type="molecule type" value="Genomic_DNA"/>
</dbReference>
<sequence>MSSQTATSAVTATEQGVWKGGVVAGLAGGALMGVLLSVLMTPVIQVAIPSMYGLSGGAMGWIVHMGHSAILGVVFAGVATALPQYTDSTAKTAVVGAGYGAVLWVVLAVLVMPLWLSAVGSPANPPFPNVNVMSLVAHLVYGVVLGAVYPAVESS</sequence>
<keyword evidence="1" id="KW-0472">Membrane</keyword>
<protein>
    <submittedName>
        <fullName evidence="2">DUF6789 family protein</fullName>
    </submittedName>
</protein>
<dbReference type="Proteomes" id="UP001596201">
    <property type="component" value="Unassembled WGS sequence"/>
</dbReference>
<dbReference type="InterPro" id="IPR046739">
    <property type="entry name" value="DUF6789"/>
</dbReference>
<evidence type="ECO:0000313" key="2">
    <source>
        <dbReference type="EMBL" id="MFC5367422.1"/>
    </source>
</evidence>
<feature type="transmembrane region" description="Helical" evidence="1">
    <location>
        <begin position="135"/>
        <end position="152"/>
    </location>
</feature>
<evidence type="ECO:0000256" key="1">
    <source>
        <dbReference type="SAM" id="Phobius"/>
    </source>
</evidence>
<keyword evidence="3" id="KW-1185">Reference proteome</keyword>
<feature type="transmembrane region" description="Helical" evidence="1">
    <location>
        <begin position="94"/>
        <end position="115"/>
    </location>
</feature>
<dbReference type="RefSeq" id="WP_227229678.1">
    <property type="nucleotide sequence ID" value="NZ_JAJCVJ010000002.1"/>
</dbReference>
<reference evidence="2 3" key="1">
    <citation type="journal article" date="2019" name="Int. J. Syst. Evol. Microbiol.">
        <title>The Global Catalogue of Microorganisms (GCM) 10K type strain sequencing project: providing services to taxonomists for standard genome sequencing and annotation.</title>
        <authorList>
            <consortium name="The Broad Institute Genomics Platform"/>
            <consortium name="The Broad Institute Genome Sequencing Center for Infectious Disease"/>
            <person name="Wu L."/>
            <person name="Ma J."/>
        </authorList>
    </citation>
    <scope>NUCLEOTIDE SEQUENCE [LARGE SCALE GENOMIC DNA]</scope>
    <source>
        <strain evidence="2 3">CGMCC 1.12237</strain>
    </source>
</reference>
<feature type="transmembrane region" description="Helical" evidence="1">
    <location>
        <begin position="21"/>
        <end position="41"/>
    </location>
</feature>
<dbReference type="Pfam" id="PF20587">
    <property type="entry name" value="DUF6789"/>
    <property type="match status" value="1"/>
</dbReference>
<keyword evidence="1" id="KW-1133">Transmembrane helix</keyword>
<name>A0ABD5RCK1_9EURY</name>
<gene>
    <name evidence="2" type="ORF">ACFPJ5_10770</name>
</gene>
<organism evidence="2 3">
    <name type="scientific">Salinirubrum litoreum</name>
    <dbReference type="NCBI Taxonomy" id="1126234"/>
    <lineage>
        <taxon>Archaea</taxon>
        <taxon>Methanobacteriati</taxon>
        <taxon>Methanobacteriota</taxon>
        <taxon>Stenosarchaea group</taxon>
        <taxon>Halobacteria</taxon>
        <taxon>Halobacteriales</taxon>
        <taxon>Haloferacaceae</taxon>
        <taxon>Salinirubrum</taxon>
    </lineage>
</organism>
<dbReference type="AlphaFoldDB" id="A0ABD5RCK1"/>
<accession>A0ABD5RCK1</accession>
<evidence type="ECO:0000313" key="3">
    <source>
        <dbReference type="Proteomes" id="UP001596201"/>
    </source>
</evidence>
<keyword evidence="1" id="KW-0812">Transmembrane</keyword>
<proteinExistence type="predicted"/>